<gene>
    <name evidence="2" type="ORF">IAB74_00640</name>
</gene>
<organism evidence="2 3">
    <name type="scientific">Candidatus Faecousia excrementigallinarum</name>
    <dbReference type="NCBI Taxonomy" id="2840806"/>
    <lineage>
        <taxon>Bacteria</taxon>
        <taxon>Bacillati</taxon>
        <taxon>Bacillota</taxon>
        <taxon>Clostridia</taxon>
        <taxon>Eubacteriales</taxon>
        <taxon>Oscillospiraceae</taxon>
        <taxon>Faecousia</taxon>
    </lineage>
</organism>
<evidence type="ECO:0000313" key="3">
    <source>
        <dbReference type="Proteomes" id="UP000886796"/>
    </source>
</evidence>
<dbReference type="EMBL" id="DVFK01000010">
    <property type="protein sequence ID" value="HIQ67004.1"/>
    <property type="molecule type" value="Genomic_DNA"/>
</dbReference>
<evidence type="ECO:0000256" key="1">
    <source>
        <dbReference type="SAM" id="Phobius"/>
    </source>
</evidence>
<dbReference type="Proteomes" id="UP000886796">
    <property type="component" value="Unassembled WGS sequence"/>
</dbReference>
<protein>
    <recommendedName>
        <fullName evidence="4">DUF3221 domain-containing protein</fullName>
    </recommendedName>
</protein>
<keyword evidence="1" id="KW-0812">Transmembrane</keyword>
<comment type="caution">
    <text evidence="2">The sequence shown here is derived from an EMBL/GenBank/DDBJ whole genome shotgun (WGS) entry which is preliminary data.</text>
</comment>
<name>A0A9D0Z0P1_9FIRM</name>
<feature type="transmembrane region" description="Helical" evidence="1">
    <location>
        <begin position="6"/>
        <end position="25"/>
    </location>
</feature>
<reference evidence="2" key="2">
    <citation type="journal article" date="2021" name="PeerJ">
        <title>Extensive microbial diversity within the chicken gut microbiome revealed by metagenomics and culture.</title>
        <authorList>
            <person name="Gilroy R."/>
            <person name="Ravi A."/>
            <person name="Getino M."/>
            <person name="Pursley I."/>
            <person name="Horton D.L."/>
            <person name="Alikhan N.F."/>
            <person name="Baker D."/>
            <person name="Gharbi K."/>
            <person name="Hall N."/>
            <person name="Watson M."/>
            <person name="Adriaenssens E.M."/>
            <person name="Foster-Nyarko E."/>
            <person name="Jarju S."/>
            <person name="Secka A."/>
            <person name="Antonio M."/>
            <person name="Oren A."/>
            <person name="Chaudhuri R.R."/>
            <person name="La Ragione R."/>
            <person name="Hildebrand F."/>
            <person name="Pallen M.J."/>
        </authorList>
    </citation>
    <scope>NUCLEOTIDE SEQUENCE</scope>
    <source>
        <strain evidence="2">13361</strain>
    </source>
</reference>
<sequence>MKHKGLSIGILVLCLIIVVVCMVLMQRQQEVTAEAEFEAIVLENDTQLLVEPVEGSPERNSSDQIVLHLPQALDTLKPGDRIIVGYDGEIAESYPAQIFNVAFIKRAPEATEDSSS</sequence>
<dbReference type="AlphaFoldDB" id="A0A9D0Z0P1"/>
<evidence type="ECO:0000313" key="2">
    <source>
        <dbReference type="EMBL" id="HIQ67004.1"/>
    </source>
</evidence>
<proteinExistence type="predicted"/>
<keyword evidence="1" id="KW-0472">Membrane</keyword>
<keyword evidence="1" id="KW-1133">Transmembrane helix</keyword>
<evidence type="ECO:0008006" key="4">
    <source>
        <dbReference type="Google" id="ProtNLM"/>
    </source>
</evidence>
<accession>A0A9D0Z0P1</accession>
<reference evidence="2" key="1">
    <citation type="submission" date="2020-10" db="EMBL/GenBank/DDBJ databases">
        <authorList>
            <person name="Gilroy R."/>
        </authorList>
    </citation>
    <scope>NUCLEOTIDE SEQUENCE</scope>
    <source>
        <strain evidence="2">13361</strain>
    </source>
</reference>